<evidence type="ECO:0000313" key="1">
    <source>
        <dbReference type="EMBL" id="GMH30617.1"/>
    </source>
</evidence>
<evidence type="ECO:0000313" key="2">
    <source>
        <dbReference type="Proteomes" id="UP001279734"/>
    </source>
</evidence>
<accession>A0AAD3TKW8</accession>
<proteinExistence type="predicted"/>
<dbReference type="AlphaFoldDB" id="A0AAD3TKW8"/>
<comment type="caution">
    <text evidence="1">The sequence shown here is derived from an EMBL/GenBank/DDBJ whole genome shotgun (WGS) entry which is preliminary data.</text>
</comment>
<dbReference type="EMBL" id="BSYO01000038">
    <property type="protein sequence ID" value="GMH30617.1"/>
    <property type="molecule type" value="Genomic_DNA"/>
</dbReference>
<protein>
    <submittedName>
        <fullName evidence="1">Uncharacterized protein</fullName>
    </submittedName>
</protein>
<gene>
    <name evidence="1" type="ORF">Nepgr_032460</name>
</gene>
<organism evidence="1 2">
    <name type="scientific">Nepenthes gracilis</name>
    <name type="common">Slender pitcher plant</name>
    <dbReference type="NCBI Taxonomy" id="150966"/>
    <lineage>
        <taxon>Eukaryota</taxon>
        <taxon>Viridiplantae</taxon>
        <taxon>Streptophyta</taxon>
        <taxon>Embryophyta</taxon>
        <taxon>Tracheophyta</taxon>
        <taxon>Spermatophyta</taxon>
        <taxon>Magnoliopsida</taxon>
        <taxon>eudicotyledons</taxon>
        <taxon>Gunneridae</taxon>
        <taxon>Pentapetalae</taxon>
        <taxon>Caryophyllales</taxon>
        <taxon>Nepenthaceae</taxon>
        <taxon>Nepenthes</taxon>
    </lineage>
</organism>
<dbReference type="Proteomes" id="UP001279734">
    <property type="component" value="Unassembled WGS sequence"/>
</dbReference>
<reference evidence="1" key="1">
    <citation type="submission" date="2023-05" db="EMBL/GenBank/DDBJ databases">
        <title>Nepenthes gracilis genome sequencing.</title>
        <authorList>
            <person name="Fukushima K."/>
        </authorList>
    </citation>
    <scope>NUCLEOTIDE SEQUENCE</scope>
    <source>
        <strain evidence="1">SING2019-196</strain>
    </source>
</reference>
<sequence>MAFAGLLPFVVMDGRLEVWDRMRQVASLVSCTGPVFHHPSFRRNTNPNSRSRFQKNRFVLPLTDQRLICRYSSLIAPARCRVMRMRVRVETRWCRLVAIWLLGGEKWWRGDEDDAENGCTEWRSSGGGVE</sequence>
<keyword evidence="2" id="KW-1185">Reference proteome</keyword>
<name>A0AAD3TKW8_NEPGR</name>